<proteinExistence type="predicted"/>
<protein>
    <submittedName>
        <fullName evidence="2">Carboxymuconolactone decarboxylase family protein</fullName>
    </submittedName>
</protein>
<comment type="caution">
    <text evidence="2">The sequence shown here is derived from an EMBL/GenBank/DDBJ whole genome shotgun (WGS) entry which is preliminary data.</text>
</comment>
<dbReference type="InterPro" id="IPR029032">
    <property type="entry name" value="AhpD-like"/>
</dbReference>
<dbReference type="GO" id="GO:0051920">
    <property type="term" value="F:peroxiredoxin activity"/>
    <property type="evidence" value="ECO:0007669"/>
    <property type="project" value="InterPro"/>
</dbReference>
<name>A0A3A8MXA9_9BACT</name>
<dbReference type="PANTHER" id="PTHR34846:SF10">
    <property type="entry name" value="CYTOPLASMIC PROTEIN"/>
    <property type="match status" value="1"/>
</dbReference>
<dbReference type="InterPro" id="IPR003779">
    <property type="entry name" value="CMD-like"/>
</dbReference>
<dbReference type="Gene3D" id="1.20.1290.10">
    <property type="entry name" value="AhpD-like"/>
    <property type="match status" value="1"/>
</dbReference>
<dbReference type="SUPFAM" id="SSF69118">
    <property type="entry name" value="AhpD-like"/>
    <property type="match status" value="1"/>
</dbReference>
<gene>
    <name evidence="2" type="ORF">D7X12_35095</name>
</gene>
<sequence length="153" mass="17166">MKARMNPFEAAPAVMKELLDFGAKLKGNGLEASLTELVLIRASQLNGCAYCIHMHTRDARQHGETEERIYLLSAWRESPLFTERERAALLWTEALTLVSQTHAPDADYAAMRAHFSEEESVKLTLVIGMINTWNRIQIGFQAVHPVVSRSEAA</sequence>
<keyword evidence="3" id="KW-1185">Reference proteome</keyword>
<evidence type="ECO:0000313" key="2">
    <source>
        <dbReference type="EMBL" id="RKH34391.1"/>
    </source>
</evidence>
<dbReference type="InterPro" id="IPR004675">
    <property type="entry name" value="AhpD_core"/>
</dbReference>
<reference evidence="3" key="1">
    <citation type="submission" date="2018-09" db="EMBL/GenBank/DDBJ databases">
        <authorList>
            <person name="Livingstone P.G."/>
            <person name="Whitworth D.E."/>
        </authorList>
    </citation>
    <scope>NUCLEOTIDE SEQUENCE [LARGE SCALE GENOMIC DNA]</scope>
    <source>
        <strain evidence="3">CA040B</strain>
    </source>
</reference>
<feature type="domain" description="Carboxymuconolactone decarboxylase-like" evidence="1">
    <location>
        <begin position="12"/>
        <end position="94"/>
    </location>
</feature>
<evidence type="ECO:0000259" key="1">
    <source>
        <dbReference type="Pfam" id="PF02627"/>
    </source>
</evidence>
<dbReference type="Pfam" id="PF02627">
    <property type="entry name" value="CMD"/>
    <property type="match status" value="1"/>
</dbReference>
<dbReference type="PANTHER" id="PTHR34846">
    <property type="entry name" value="4-CARBOXYMUCONOLACTONE DECARBOXYLASE FAMILY PROTEIN (AFU_ORTHOLOGUE AFUA_6G11590)"/>
    <property type="match status" value="1"/>
</dbReference>
<organism evidence="2 3">
    <name type="scientific">Corallococcus sicarius</name>
    <dbReference type="NCBI Taxonomy" id="2316726"/>
    <lineage>
        <taxon>Bacteria</taxon>
        <taxon>Pseudomonadati</taxon>
        <taxon>Myxococcota</taxon>
        <taxon>Myxococcia</taxon>
        <taxon>Myxococcales</taxon>
        <taxon>Cystobacterineae</taxon>
        <taxon>Myxococcaceae</taxon>
        <taxon>Corallococcus</taxon>
    </lineage>
</organism>
<dbReference type="Proteomes" id="UP000273405">
    <property type="component" value="Unassembled WGS sequence"/>
</dbReference>
<dbReference type="NCBIfam" id="TIGR00778">
    <property type="entry name" value="ahpD_dom"/>
    <property type="match status" value="1"/>
</dbReference>
<dbReference type="AlphaFoldDB" id="A0A3A8MXA9"/>
<evidence type="ECO:0000313" key="3">
    <source>
        <dbReference type="Proteomes" id="UP000273405"/>
    </source>
</evidence>
<dbReference type="OrthoDB" id="9801997at2"/>
<dbReference type="EMBL" id="RAWG01000349">
    <property type="protein sequence ID" value="RKH34391.1"/>
    <property type="molecule type" value="Genomic_DNA"/>
</dbReference>
<accession>A0A3A8MXA9</accession>